<evidence type="ECO:0000256" key="2">
    <source>
        <dbReference type="ARBA" id="ARBA00022737"/>
    </source>
</evidence>
<keyword evidence="4" id="KW-0862">Zinc</keyword>
<evidence type="ECO:0000259" key="6">
    <source>
        <dbReference type="PROSITE" id="PS50157"/>
    </source>
</evidence>
<reference evidence="7 8" key="1">
    <citation type="journal article" date="2024" name="bioRxiv">
        <title>A reference genome for Trichogramma kaykai: A tiny desert-dwelling parasitoid wasp with competing sex-ratio distorters.</title>
        <authorList>
            <person name="Culotta J."/>
            <person name="Lindsey A.R."/>
        </authorList>
    </citation>
    <scope>NUCLEOTIDE SEQUENCE [LARGE SCALE GENOMIC DNA]</scope>
    <source>
        <strain evidence="7 8">KSX58</strain>
    </source>
</reference>
<sequence length="311" mass="36209">MECSGLFNKNIRVKEEPNDMSLIENNCDMADEIPDLKNFQLLPILQENSKHNLRKFNLNHNSKFDDDVEIVVECEDVKPNFNSLTVMKIKDDTPNLLRNLRDIDVYKTQNIIKTEPMGEVKNEVFDDDLGKSNLNFDRKLVEKNKKRSKKKFNNEHNLESHIDTVNRIITHACDICGKKFTKKHSLKVHIDVLHRGVRHVCDICGKKFSTKKYLMVHTDVKHRSVTYVCDICGKKFSTKFYFKAHIDGVHMGITHTCNICEKIFANKSSLKMHIETRHKGITHACDICEKTFSHKSNLNTYRYNAPLIHHL</sequence>
<keyword evidence="3 5" id="KW-0863">Zinc-finger</keyword>
<feature type="domain" description="C2H2-type" evidence="6">
    <location>
        <begin position="255"/>
        <end position="283"/>
    </location>
</feature>
<dbReference type="PROSITE" id="PS00028">
    <property type="entry name" value="ZINC_FINGER_C2H2_1"/>
    <property type="match status" value="4"/>
</dbReference>
<dbReference type="InterPro" id="IPR036236">
    <property type="entry name" value="Znf_C2H2_sf"/>
</dbReference>
<comment type="caution">
    <text evidence="7">The sequence shown here is derived from an EMBL/GenBank/DDBJ whole genome shotgun (WGS) entry which is preliminary data.</text>
</comment>
<dbReference type="SMART" id="SM00355">
    <property type="entry name" value="ZnF_C2H2"/>
    <property type="match status" value="5"/>
</dbReference>
<name>A0ABD2WRL0_9HYME</name>
<dbReference type="PROSITE" id="PS50157">
    <property type="entry name" value="ZINC_FINGER_C2H2_2"/>
    <property type="match status" value="5"/>
</dbReference>
<dbReference type="FunFam" id="3.30.160.60:FF:000100">
    <property type="entry name" value="Zinc finger 45-like"/>
    <property type="match status" value="1"/>
</dbReference>
<dbReference type="AlphaFoldDB" id="A0ABD2WRL0"/>
<keyword evidence="2" id="KW-0677">Repeat</keyword>
<dbReference type="Gene3D" id="3.30.160.60">
    <property type="entry name" value="Classic Zinc Finger"/>
    <property type="match status" value="5"/>
</dbReference>
<gene>
    <name evidence="7" type="ORF">TKK_010418</name>
</gene>
<keyword evidence="1" id="KW-0479">Metal-binding</keyword>
<evidence type="ECO:0000313" key="8">
    <source>
        <dbReference type="Proteomes" id="UP001627154"/>
    </source>
</evidence>
<dbReference type="PANTHER" id="PTHR24379">
    <property type="entry name" value="KRAB AND ZINC FINGER DOMAIN-CONTAINING"/>
    <property type="match status" value="1"/>
</dbReference>
<evidence type="ECO:0000256" key="3">
    <source>
        <dbReference type="ARBA" id="ARBA00022771"/>
    </source>
</evidence>
<dbReference type="Pfam" id="PF00096">
    <property type="entry name" value="zf-C2H2"/>
    <property type="match status" value="5"/>
</dbReference>
<dbReference type="PANTHER" id="PTHR24379:SF121">
    <property type="entry name" value="C2H2-TYPE DOMAIN-CONTAINING PROTEIN"/>
    <property type="match status" value="1"/>
</dbReference>
<protein>
    <recommendedName>
        <fullName evidence="6">C2H2-type domain-containing protein</fullName>
    </recommendedName>
</protein>
<proteinExistence type="predicted"/>
<evidence type="ECO:0000256" key="5">
    <source>
        <dbReference type="PROSITE-ProRule" id="PRU00042"/>
    </source>
</evidence>
<accession>A0ABD2WRL0</accession>
<feature type="domain" description="C2H2-type" evidence="6">
    <location>
        <begin position="199"/>
        <end position="222"/>
    </location>
</feature>
<dbReference type="Proteomes" id="UP001627154">
    <property type="component" value="Unassembled WGS sequence"/>
</dbReference>
<dbReference type="SUPFAM" id="SSF57667">
    <property type="entry name" value="beta-beta-alpha zinc fingers"/>
    <property type="match status" value="3"/>
</dbReference>
<organism evidence="7 8">
    <name type="scientific">Trichogramma kaykai</name>
    <dbReference type="NCBI Taxonomy" id="54128"/>
    <lineage>
        <taxon>Eukaryota</taxon>
        <taxon>Metazoa</taxon>
        <taxon>Ecdysozoa</taxon>
        <taxon>Arthropoda</taxon>
        <taxon>Hexapoda</taxon>
        <taxon>Insecta</taxon>
        <taxon>Pterygota</taxon>
        <taxon>Neoptera</taxon>
        <taxon>Endopterygota</taxon>
        <taxon>Hymenoptera</taxon>
        <taxon>Apocrita</taxon>
        <taxon>Proctotrupomorpha</taxon>
        <taxon>Chalcidoidea</taxon>
        <taxon>Trichogrammatidae</taxon>
        <taxon>Trichogramma</taxon>
    </lineage>
</organism>
<feature type="domain" description="C2H2-type" evidence="6">
    <location>
        <begin position="227"/>
        <end position="255"/>
    </location>
</feature>
<evidence type="ECO:0000256" key="4">
    <source>
        <dbReference type="ARBA" id="ARBA00022833"/>
    </source>
</evidence>
<evidence type="ECO:0000313" key="7">
    <source>
        <dbReference type="EMBL" id="KAL3395608.1"/>
    </source>
</evidence>
<feature type="domain" description="C2H2-type" evidence="6">
    <location>
        <begin position="283"/>
        <end position="311"/>
    </location>
</feature>
<dbReference type="InterPro" id="IPR013087">
    <property type="entry name" value="Znf_C2H2_type"/>
</dbReference>
<keyword evidence="8" id="KW-1185">Reference proteome</keyword>
<dbReference type="GO" id="GO:0008270">
    <property type="term" value="F:zinc ion binding"/>
    <property type="evidence" value="ECO:0007669"/>
    <property type="project" value="UniProtKB-KW"/>
</dbReference>
<dbReference type="EMBL" id="JBJJXI010000080">
    <property type="protein sequence ID" value="KAL3395608.1"/>
    <property type="molecule type" value="Genomic_DNA"/>
</dbReference>
<evidence type="ECO:0000256" key="1">
    <source>
        <dbReference type="ARBA" id="ARBA00022723"/>
    </source>
</evidence>
<feature type="domain" description="C2H2-type" evidence="6">
    <location>
        <begin position="171"/>
        <end position="199"/>
    </location>
</feature>